<keyword evidence="7" id="KW-1185">Reference proteome</keyword>
<sequence length="500" mass="53284">MAGDNDTLGELPSSRSGSTVIHIRGLPPRTTLKEVKTMLMMASDVLDVSLIPPSPIDENGGSLGVFNTFAIAKVKFKTLEAAEQVKERLQGKRLEGGEPFAIDFIDFGMSSGRRNTTSNGATPPASDLTAMTPPATSMFPLSPQSGMDYMAGRPQQAPLPTGKSMIRDVEGEEIEYNTMIQEIEFQNPQSQQPRQNLPPNSTAAIMPNLPKRRATNPTFGMSIALNTNVPGVNSPMSANINSPIATPIVGGLNGMGPNSAMGQALPPSHFTQYPRVLPAANPADQNPPCNTLYVGNLPMNTSEDELKALFSRQRGYKRLSFRTKNNGPMCFVEFEDIAFATRALNELYGRGLSNSVKGGIRLSFSKNPLGVRTQSSGLPGSSNGLSSPLTPQTANPFSPTLHAPPGLPLPGTQANGPSPQLSMPQQPQPSQQLSMQTPIQTRPPSSFDQLPGAGPVGSGLNSGTATPQHSYPPVSHAEMMSNLHKQQSMMPSSYLQLVGK</sequence>
<dbReference type="GO" id="GO:0003723">
    <property type="term" value="F:RNA binding"/>
    <property type="evidence" value="ECO:0007669"/>
    <property type="project" value="UniProtKB-UniRule"/>
</dbReference>
<feature type="compositionally biased region" description="Polar residues" evidence="4">
    <location>
        <begin position="459"/>
        <end position="469"/>
    </location>
</feature>
<dbReference type="InterPro" id="IPR035979">
    <property type="entry name" value="RBD_domain_sf"/>
</dbReference>
<proteinExistence type="predicted"/>
<feature type="compositionally biased region" description="Polar residues" evidence="4">
    <location>
        <begin position="112"/>
        <end position="121"/>
    </location>
</feature>
<reference evidence="6 7" key="1">
    <citation type="journal article" date="2018" name="Nat. Ecol. Evol.">
        <title>Pezizomycetes genomes reveal the molecular basis of ectomycorrhizal truffle lifestyle.</title>
        <authorList>
            <person name="Murat C."/>
            <person name="Payen T."/>
            <person name="Noel B."/>
            <person name="Kuo A."/>
            <person name="Morin E."/>
            <person name="Chen J."/>
            <person name="Kohler A."/>
            <person name="Krizsan K."/>
            <person name="Balestrini R."/>
            <person name="Da Silva C."/>
            <person name="Montanini B."/>
            <person name="Hainaut M."/>
            <person name="Levati E."/>
            <person name="Barry K.W."/>
            <person name="Belfiori B."/>
            <person name="Cichocki N."/>
            <person name="Clum A."/>
            <person name="Dockter R.B."/>
            <person name="Fauchery L."/>
            <person name="Guy J."/>
            <person name="Iotti M."/>
            <person name="Le Tacon F."/>
            <person name="Lindquist E.A."/>
            <person name="Lipzen A."/>
            <person name="Malagnac F."/>
            <person name="Mello A."/>
            <person name="Molinier V."/>
            <person name="Miyauchi S."/>
            <person name="Poulain J."/>
            <person name="Riccioni C."/>
            <person name="Rubini A."/>
            <person name="Sitrit Y."/>
            <person name="Splivallo R."/>
            <person name="Traeger S."/>
            <person name="Wang M."/>
            <person name="Zifcakova L."/>
            <person name="Wipf D."/>
            <person name="Zambonelli A."/>
            <person name="Paolocci F."/>
            <person name="Nowrousian M."/>
            <person name="Ottonello S."/>
            <person name="Baldrian P."/>
            <person name="Spatafora J.W."/>
            <person name="Henrissat B."/>
            <person name="Nagy L.G."/>
            <person name="Aury J.M."/>
            <person name="Wincker P."/>
            <person name="Grigoriev I.V."/>
            <person name="Bonfante P."/>
            <person name="Martin F.M."/>
        </authorList>
    </citation>
    <scope>NUCLEOTIDE SEQUENCE [LARGE SCALE GENOMIC DNA]</scope>
    <source>
        <strain evidence="6 7">RN42</strain>
    </source>
</reference>
<dbReference type="EMBL" id="ML119665">
    <property type="protein sequence ID" value="RPA83324.1"/>
    <property type="molecule type" value="Genomic_DNA"/>
</dbReference>
<keyword evidence="1" id="KW-0597">Phosphoprotein</keyword>
<accession>A0A3N4INZ7</accession>
<evidence type="ECO:0000313" key="6">
    <source>
        <dbReference type="EMBL" id="RPA83324.1"/>
    </source>
</evidence>
<feature type="region of interest" description="Disordered" evidence="4">
    <location>
        <begin position="371"/>
        <end position="475"/>
    </location>
</feature>
<organism evidence="6 7">
    <name type="scientific">Ascobolus immersus RN42</name>
    <dbReference type="NCBI Taxonomy" id="1160509"/>
    <lineage>
        <taxon>Eukaryota</taxon>
        <taxon>Fungi</taxon>
        <taxon>Dikarya</taxon>
        <taxon>Ascomycota</taxon>
        <taxon>Pezizomycotina</taxon>
        <taxon>Pezizomycetes</taxon>
        <taxon>Pezizales</taxon>
        <taxon>Ascobolaceae</taxon>
        <taxon>Ascobolus</taxon>
    </lineage>
</organism>
<evidence type="ECO:0000256" key="3">
    <source>
        <dbReference type="PROSITE-ProRule" id="PRU00176"/>
    </source>
</evidence>
<dbReference type="Gene3D" id="3.30.70.330">
    <property type="match status" value="2"/>
</dbReference>
<dbReference type="PANTHER" id="PTHR10501">
    <property type="entry name" value="U1 SMALL NUCLEAR RIBONUCLEOPROTEIN A/U2 SMALL NUCLEAR RIBONUCLEOPROTEIN B"/>
    <property type="match status" value="1"/>
</dbReference>
<dbReference type="PROSITE" id="PS50102">
    <property type="entry name" value="RRM"/>
    <property type="match status" value="1"/>
</dbReference>
<feature type="compositionally biased region" description="Low complexity" evidence="4">
    <location>
        <begin position="375"/>
        <end position="391"/>
    </location>
</feature>
<dbReference type="Proteomes" id="UP000275078">
    <property type="component" value="Unassembled WGS sequence"/>
</dbReference>
<dbReference type="FunFam" id="3.30.70.330:FF:000089">
    <property type="entry name" value="RNA binding protein"/>
    <property type="match status" value="1"/>
</dbReference>
<protein>
    <recommendedName>
        <fullName evidence="5">RRM domain-containing protein</fullName>
    </recommendedName>
</protein>
<evidence type="ECO:0000313" key="7">
    <source>
        <dbReference type="Proteomes" id="UP000275078"/>
    </source>
</evidence>
<dbReference type="STRING" id="1160509.A0A3N4INZ7"/>
<dbReference type="Pfam" id="PF00076">
    <property type="entry name" value="RRM_1"/>
    <property type="match status" value="1"/>
</dbReference>
<dbReference type="CDD" id="cd12245">
    <property type="entry name" value="RRM_scw1_like"/>
    <property type="match status" value="1"/>
</dbReference>
<feature type="compositionally biased region" description="Low complexity" evidence="4">
    <location>
        <begin position="417"/>
        <end position="436"/>
    </location>
</feature>
<dbReference type="SUPFAM" id="SSF54928">
    <property type="entry name" value="RNA-binding domain, RBD"/>
    <property type="match status" value="2"/>
</dbReference>
<feature type="domain" description="RRM" evidence="5">
    <location>
        <begin position="290"/>
        <end position="367"/>
    </location>
</feature>
<dbReference type="CDD" id="cd00590">
    <property type="entry name" value="RRM_SF"/>
    <property type="match status" value="1"/>
</dbReference>
<feature type="compositionally biased region" description="Polar residues" evidence="4">
    <location>
        <begin position="437"/>
        <end position="448"/>
    </location>
</feature>
<evidence type="ECO:0000256" key="2">
    <source>
        <dbReference type="ARBA" id="ARBA00022884"/>
    </source>
</evidence>
<dbReference type="OrthoDB" id="431169at2759"/>
<feature type="compositionally biased region" description="Polar residues" evidence="4">
    <location>
        <begin position="188"/>
        <end position="203"/>
    </location>
</feature>
<dbReference type="AlphaFoldDB" id="A0A3N4INZ7"/>
<keyword evidence="2 3" id="KW-0694">RNA-binding</keyword>
<dbReference type="InterPro" id="IPR012677">
    <property type="entry name" value="Nucleotide-bd_a/b_plait_sf"/>
</dbReference>
<feature type="region of interest" description="Disordered" evidence="4">
    <location>
        <begin position="1"/>
        <end position="20"/>
    </location>
</feature>
<name>A0A3N4INZ7_ASCIM</name>
<dbReference type="InterPro" id="IPR000504">
    <property type="entry name" value="RRM_dom"/>
</dbReference>
<gene>
    <name evidence="6" type="ORF">BJ508DRAFT_304780</name>
</gene>
<evidence type="ECO:0000256" key="4">
    <source>
        <dbReference type="SAM" id="MobiDB-lite"/>
    </source>
</evidence>
<evidence type="ECO:0000259" key="5">
    <source>
        <dbReference type="PROSITE" id="PS50102"/>
    </source>
</evidence>
<feature type="region of interest" description="Disordered" evidence="4">
    <location>
        <begin position="188"/>
        <end position="212"/>
    </location>
</feature>
<feature type="region of interest" description="Disordered" evidence="4">
    <location>
        <begin position="111"/>
        <end position="133"/>
    </location>
</feature>
<dbReference type="SMART" id="SM00360">
    <property type="entry name" value="RRM"/>
    <property type="match status" value="2"/>
</dbReference>
<evidence type="ECO:0000256" key="1">
    <source>
        <dbReference type="ARBA" id="ARBA00022553"/>
    </source>
</evidence>